<evidence type="ECO:0000259" key="2">
    <source>
        <dbReference type="Pfam" id="PF00561"/>
    </source>
</evidence>
<accession>A0A399JBG6</accession>
<comment type="caution">
    <text evidence="3">The sequence shown here is derived from an EMBL/GenBank/DDBJ whole genome shotgun (WGS) entry which is preliminary data.</text>
</comment>
<dbReference type="InterPro" id="IPR000073">
    <property type="entry name" value="AB_hydrolase_1"/>
</dbReference>
<gene>
    <name evidence="3" type="ORF">DWB68_05065</name>
</gene>
<evidence type="ECO:0000313" key="3">
    <source>
        <dbReference type="EMBL" id="RII42911.1"/>
    </source>
</evidence>
<keyword evidence="3" id="KW-0378">Hydrolase</keyword>
<reference evidence="3 4" key="1">
    <citation type="submission" date="2018-07" db="EMBL/GenBank/DDBJ databases">
        <title>Arthrobacter sp. nov., isolated from raw cow's milk with high bacterial count.</title>
        <authorList>
            <person name="Hahne J."/>
            <person name="Isele D."/>
            <person name="Lipski A."/>
        </authorList>
    </citation>
    <scope>NUCLEOTIDE SEQUENCE [LARGE SCALE GENOMIC DNA]</scope>
    <source>
        <strain evidence="3 4">JZ R-35</strain>
    </source>
</reference>
<name>A0A399JBG6_9MICC</name>
<dbReference type="RefSeq" id="WP_119424056.1">
    <property type="nucleotide sequence ID" value="NZ_QQXK01000007.1"/>
</dbReference>
<dbReference type="SUPFAM" id="SSF53474">
    <property type="entry name" value="alpha/beta-Hydrolases"/>
    <property type="match status" value="1"/>
</dbReference>
<dbReference type="GO" id="GO:0016787">
    <property type="term" value="F:hydrolase activity"/>
    <property type="evidence" value="ECO:0007669"/>
    <property type="project" value="UniProtKB-KW"/>
</dbReference>
<dbReference type="Proteomes" id="UP000265419">
    <property type="component" value="Unassembled WGS sequence"/>
</dbReference>
<dbReference type="Pfam" id="PF00561">
    <property type="entry name" value="Abhydrolase_1"/>
    <property type="match status" value="1"/>
</dbReference>
<sequence length="285" mass="30388">MSITTVQVPDAESTISLRVKDTGGEGAPVVLIHPWPQRLEIWERQETALVGAGHRVISYDRAGFGESEPSHGEAYDYDRLTQHLHGILEALDLRDATLVGWSMGGGEVARYVGTHGSERLRGIVLLAAIPPFLPNTPDNPDGPVVDAAWREANEYLANDRDGFLEMIAGAFFSVNGELLVGEEIAAQALAWAKTADPTAIARCQEAFSTTDFRGDLAKVDVPAAIIHGDADEMVPLEYSGARAHAALPGSSLVVISGAPHGLGITHADEVNEALLAFVREAPSRA</sequence>
<dbReference type="PANTHER" id="PTHR43433">
    <property type="entry name" value="HYDROLASE, ALPHA/BETA FOLD FAMILY PROTEIN"/>
    <property type="match status" value="1"/>
</dbReference>
<keyword evidence="4" id="KW-1185">Reference proteome</keyword>
<organism evidence="3 4">
    <name type="scientific">Galactobacter valiniphilus</name>
    <dbReference type="NCBI Taxonomy" id="2676122"/>
    <lineage>
        <taxon>Bacteria</taxon>
        <taxon>Bacillati</taxon>
        <taxon>Actinomycetota</taxon>
        <taxon>Actinomycetes</taxon>
        <taxon>Micrococcales</taxon>
        <taxon>Micrococcaceae</taxon>
        <taxon>Galactobacter</taxon>
    </lineage>
</organism>
<dbReference type="GO" id="GO:0004601">
    <property type="term" value="F:peroxidase activity"/>
    <property type="evidence" value="ECO:0007669"/>
    <property type="project" value="UniProtKB-KW"/>
</dbReference>
<keyword evidence="1" id="KW-0575">Peroxidase</keyword>
<evidence type="ECO:0000256" key="1">
    <source>
        <dbReference type="ARBA" id="ARBA00022559"/>
    </source>
</evidence>
<feature type="domain" description="AB hydrolase-1" evidence="2">
    <location>
        <begin position="28"/>
        <end position="266"/>
    </location>
</feature>
<dbReference type="PANTHER" id="PTHR43433:SF4">
    <property type="entry name" value="NON-HEME CHLOROPEROXIDASE-RELATED"/>
    <property type="match status" value="1"/>
</dbReference>
<keyword evidence="1" id="KW-0560">Oxidoreductase</keyword>
<dbReference type="InterPro" id="IPR000639">
    <property type="entry name" value="Epox_hydrolase-like"/>
</dbReference>
<proteinExistence type="predicted"/>
<dbReference type="EMBL" id="QQXK01000007">
    <property type="protein sequence ID" value="RII42911.1"/>
    <property type="molecule type" value="Genomic_DNA"/>
</dbReference>
<dbReference type="AlphaFoldDB" id="A0A399JBG6"/>
<dbReference type="PRINTS" id="PR00412">
    <property type="entry name" value="EPOXHYDRLASE"/>
</dbReference>
<dbReference type="InterPro" id="IPR029058">
    <property type="entry name" value="AB_hydrolase_fold"/>
</dbReference>
<dbReference type="PRINTS" id="PR00111">
    <property type="entry name" value="ABHYDROLASE"/>
</dbReference>
<evidence type="ECO:0000313" key="4">
    <source>
        <dbReference type="Proteomes" id="UP000265419"/>
    </source>
</evidence>
<dbReference type="Gene3D" id="3.40.50.1820">
    <property type="entry name" value="alpha/beta hydrolase"/>
    <property type="match status" value="1"/>
</dbReference>
<protein>
    <submittedName>
        <fullName evidence="3">Alpha/beta hydrolase</fullName>
    </submittedName>
</protein>
<dbReference type="InterPro" id="IPR050471">
    <property type="entry name" value="AB_hydrolase"/>
</dbReference>